<feature type="domain" description="HIT" evidence="4">
    <location>
        <begin position="1"/>
        <end position="108"/>
    </location>
</feature>
<feature type="short sequence motif" description="Histidine triad motif" evidence="2 3">
    <location>
        <begin position="93"/>
        <end position="97"/>
    </location>
</feature>
<dbReference type="PRINTS" id="PR00332">
    <property type="entry name" value="HISTRIAD"/>
</dbReference>
<organism evidence="5 6">
    <name type="scientific">Clostridium botulinum B2 450</name>
    <dbReference type="NCBI Taxonomy" id="1379739"/>
    <lineage>
        <taxon>Bacteria</taxon>
        <taxon>Bacillati</taxon>
        <taxon>Bacillota</taxon>
        <taxon>Clostridia</taxon>
        <taxon>Eubacteriales</taxon>
        <taxon>Clostridiaceae</taxon>
        <taxon>Clostridium</taxon>
    </lineage>
</organism>
<dbReference type="RefSeq" id="WP_003485808.1">
    <property type="nucleotide sequence ID" value="NZ_JXSU01000007.1"/>
</dbReference>
<keyword evidence="5" id="KW-0378">Hydrolase</keyword>
<dbReference type="PROSITE" id="PS51084">
    <property type="entry name" value="HIT_2"/>
    <property type="match status" value="1"/>
</dbReference>
<evidence type="ECO:0000256" key="2">
    <source>
        <dbReference type="PIRSR" id="PIRSR601310-3"/>
    </source>
</evidence>
<evidence type="ECO:0000313" key="5">
    <source>
        <dbReference type="EMBL" id="KIS23846.1"/>
    </source>
</evidence>
<feature type="active site" description="Tele-AMP-histidine intermediate" evidence="1">
    <location>
        <position position="95"/>
    </location>
</feature>
<evidence type="ECO:0000256" key="3">
    <source>
        <dbReference type="PROSITE-ProRule" id="PRU00464"/>
    </source>
</evidence>
<dbReference type="Pfam" id="PF01230">
    <property type="entry name" value="HIT"/>
    <property type="match status" value="1"/>
</dbReference>
<evidence type="ECO:0000256" key="1">
    <source>
        <dbReference type="PIRSR" id="PIRSR601310-1"/>
    </source>
</evidence>
<dbReference type="PANTHER" id="PTHR42997">
    <property type="entry name" value="HIT FAMILY HYDROLASE"/>
    <property type="match status" value="1"/>
</dbReference>
<dbReference type="InterPro" id="IPR036265">
    <property type="entry name" value="HIT-like_sf"/>
</dbReference>
<dbReference type="HOGENOM" id="CLU_056776_5_1_9"/>
<evidence type="ECO:0000313" key="6">
    <source>
        <dbReference type="Proteomes" id="UP000032250"/>
    </source>
</evidence>
<dbReference type="InterPro" id="IPR011146">
    <property type="entry name" value="HIT-like"/>
</dbReference>
<evidence type="ECO:0000259" key="4">
    <source>
        <dbReference type="PROSITE" id="PS51084"/>
    </source>
</evidence>
<dbReference type="EMBL" id="JXSU01000007">
    <property type="protein sequence ID" value="KIS23846.1"/>
    <property type="molecule type" value="Genomic_DNA"/>
</dbReference>
<reference evidence="5 6" key="1">
    <citation type="submission" date="2014-06" db="EMBL/GenBank/DDBJ databases">
        <title>Genome characterization of distinct group I Clostridium botulinum lineages.</title>
        <authorList>
            <person name="Giordani F."/>
            <person name="Anselmo A."/>
            <person name="Fillo S."/>
            <person name="Palozzi A.M."/>
            <person name="Fortunato A."/>
            <person name="Gentile B."/>
            <person name="Ciammaruconi A."/>
            <person name="Anniballi F."/>
            <person name="De Medici D."/>
            <person name="Lista F."/>
        </authorList>
    </citation>
    <scope>NUCLEOTIDE SEQUENCE [LARGE SCALE GENOMIC DNA]</scope>
    <source>
        <strain evidence="5 6">B2 450</strain>
    </source>
</reference>
<sequence>MSNCVFCNYNPTEIIAENRVAFAILDKFPVNEGHTLIIPKRHFQSFFEATEEEVKGIYSLMHEVKEMLDIQYEPAGYNVGVNIGYDAGQTIMHLHIHFIPRYKGDVVNPRGGIRKLKTPLIEYDG</sequence>
<name>A0A0D1BYD0_CLOBO</name>
<dbReference type="SUPFAM" id="SSF54197">
    <property type="entry name" value="HIT-like"/>
    <property type="match status" value="1"/>
</dbReference>
<dbReference type="PANTHER" id="PTHR42997:SF1">
    <property type="entry name" value="AP-4-A PHOSPHORYLASE"/>
    <property type="match status" value="1"/>
</dbReference>
<dbReference type="OrthoDB" id="9784774at2"/>
<dbReference type="Proteomes" id="UP000032250">
    <property type="component" value="Unassembled WGS sequence"/>
</dbReference>
<protein>
    <submittedName>
        <fullName evidence="5">HIT family hydrolase</fullName>
    </submittedName>
</protein>
<dbReference type="PROSITE" id="PS00892">
    <property type="entry name" value="HIT_1"/>
    <property type="match status" value="1"/>
</dbReference>
<proteinExistence type="predicted"/>
<dbReference type="GO" id="GO:0016787">
    <property type="term" value="F:hydrolase activity"/>
    <property type="evidence" value="ECO:0007669"/>
    <property type="project" value="UniProtKB-KW"/>
</dbReference>
<dbReference type="Gene3D" id="3.30.428.10">
    <property type="entry name" value="HIT-like"/>
    <property type="match status" value="1"/>
</dbReference>
<dbReference type="InterPro" id="IPR001310">
    <property type="entry name" value="Histidine_triad_HIT"/>
</dbReference>
<gene>
    <name evidence="5" type="ORF">N495_09650</name>
</gene>
<dbReference type="InterPro" id="IPR052908">
    <property type="entry name" value="AP-4-A_phosphorylase"/>
</dbReference>
<dbReference type="PATRIC" id="fig|1379739.3.peg.2290"/>
<dbReference type="InterPro" id="IPR019808">
    <property type="entry name" value="Histidine_triad_CS"/>
</dbReference>
<dbReference type="AlphaFoldDB" id="A0A0D1BYD0"/>
<accession>A0A0D1BYD0</accession>
<comment type="caution">
    <text evidence="5">The sequence shown here is derived from an EMBL/GenBank/DDBJ whole genome shotgun (WGS) entry which is preliminary data.</text>
</comment>